<feature type="domain" description="CBS" evidence="3">
    <location>
        <begin position="78"/>
        <end position="135"/>
    </location>
</feature>
<reference evidence="4 5" key="1">
    <citation type="journal article" date="2018" name="Int. J. Syst. Evol. Microbiol.">
        <title>Mesosutterella multiformis gen. nov., sp. nov., a member of the family Sutterellaceae and Sutterella megalosphaeroides sp. nov., isolated from human faeces.</title>
        <authorList>
            <person name="Sakamoto M."/>
            <person name="Ikeyama N."/>
            <person name="Kunihiro T."/>
            <person name="Iino T."/>
            <person name="Yuki M."/>
            <person name="Ohkuma M."/>
        </authorList>
    </citation>
    <scope>NUCLEOTIDE SEQUENCE [LARGE SCALE GENOMIC DNA]</scope>
    <source>
        <strain evidence="4 5">6FBBBH3</strain>
    </source>
</reference>
<dbReference type="AlphaFoldDB" id="A0A2Z6I9H7"/>
<dbReference type="OrthoDB" id="9794094at2"/>
<dbReference type="SMART" id="SM00116">
    <property type="entry name" value="CBS"/>
    <property type="match status" value="2"/>
</dbReference>
<keyword evidence="5" id="KW-1185">Reference proteome</keyword>
<dbReference type="PROSITE" id="PS51371">
    <property type="entry name" value="CBS"/>
    <property type="match status" value="2"/>
</dbReference>
<evidence type="ECO:0000256" key="1">
    <source>
        <dbReference type="ARBA" id="ARBA00023122"/>
    </source>
</evidence>
<evidence type="ECO:0000313" key="4">
    <source>
        <dbReference type="EMBL" id="BBF22247.1"/>
    </source>
</evidence>
<evidence type="ECO:0000256" key="2">
    <source>
        <dbReference type="PROSITE-ProRule" id="PRU00703"/>
    </source>
</evidence>
<accession>A0A2Z6I9H7</accession>
<name>A0A2Z6I9H7_9BURK</name>
<protein>
    <submittedName>
        <fullName evidence="4">CBS domain-containing protein</fullName>
    </submittedName>
</protein>
<dbReference type="PANTHER" id="PTHR43080:SF2">
    <property type="entry name" value="CBS DOMAIN-CONTAINING PROTEIN"/>
    <property type="match status" value="1"/>
</dbReference>
<dbReference type="Pfam" id="PF00571">
    <property type="entry name" value="CBS"/>
    <property type="match status" value="2"/>
</dbReference>
<organism evidence="4 5">
    <name type="scientific">Sutterella megalosphaeroides</name>
    <dbReference type="NCBI Taxonomy" id="2494234"/>
    <lineage>
        <taxon>Bacteria</taxon>
        <taxon>Pseudomonadati</taxon>
        <taxon>Pseudomonadota</taxon>
        <taxon>Betaproteobacteria</taxon>
        <taxon>Burkholderiales</taxon>
        <taxon>Sutterellaceae</taxon>
        <taxon>Sutterella</taxon>
    </lineage>
</organism>
<dbReference type="SUPFAM" id="SSF54631">
    <property type="entry name" value="CBS-domain pair"/>
    <property type="match status" value="1"/>
</dbReference>
<sequence>MRTRSLKVIDMAVHEVATIKADKNIVDCAAQMRLEHVGSLVVVDEAQKPIGMITDRDIAIEVVARRLDPEKLAVKDIMTAPVVTAAPNEGMVTALARMREFGVRRLPIVDETGKLVGVISNSNLIEELSELLGSLVRNIHSSKTREVALRSDP</sequence>
<feature type="domain" description="CBS" evidence="3">
    <location>
        <begin position="11"/>
        <end position="70"/>
    </location>
</feature>
<dbReference type="EMBL" id="AP018786">
    <property type="protein sequence ID" value="BBF22247.1"/>
    <property type="molecule type" value="Genomic_DNA"/>
</dbReference>
<dbReference type="PANTHER" id="PTHR43080">
    <property type="entry name" value="CBS DOMAIN-CONTAINING PROTEIN CBSX3, MITOCHONDRIAL"/>
    <property type="match status" value="1"/>
</dbReference>
<dbReference type="InterPro" id="IPR046342">
    <property type="entry name" value="CBS_dom_sf"/>
</dbReference>
<evidence type="ECO:0000313" key="5">
    <source>
        <dbReference type="Proteomes" id="UP000271003"/>
    </source>
</evidence>
<dbReference type="CDD" id="cd17775">
    <property type="entry name" value="CBS_pair_bact_arch"/>
    <property type="match status" value="1"/>
</dbReference>
<dbReference type="InterPro" id="IPR000644">
    <property type="entry name" value="CBS_dom"/>
</dbReference>
<dbReference type="Gene3D" id="3.10.580.10">
    <property type="entry name" value="CBS-domain"/>
    <property type="match status" value="1"/>
</dbReference>
<proteinExistence type="predicted"/>
<dbReference type="KEGG" id="sutt:SUTMEG_01380"/>
<dbReference type="Proteomes" id="UP000271003">
    <property type="component" value="Chromosome"/>
</dbReference>
<evidence type="ECO:0000259" key="3">
    <source>
        <dbReference type="PROSITE" id="PS51371"/>
    </source>
</evidence>
<keyword evidence="1 2" id="KW-0129">CBS domain</keyword>
<dbReference type="RefSeq" id="WP_120175907.1">
    <property type="nucleotide sequence ID" value="NZ_AP018786.1"/>
</dbReference>
<gene>
    <name evidence="4" type="ORF">SUTMEG_01380</name>
</gene>
<dbReference type="InterPro" id="IPR051257">
    <property type="entry name" value="Diverse_CBS-Domain"/>
</dbReference>